<protein>
    <recommendedName>
        <fullName evidence="13">Tenascin</fullName>
    </recommendedName>
    <alternativeName>
        <fullName evidence="14">Hexabrachion</fullName>
    </alternativeName>
    <alternativeName>
        <fullName evidence="15">Tenascin-C</fullName>
    </alternativeName>
</protein>
<evidence type="ECO:0000256" key="1">
    <source>
        <dbReference type="ARBA" id="ARBA00004498"/>
    </source>
</evidence>
<dbReference type="FunFam" id="2.60.40.10:FF:000201">
    <property type="entry name" value="Tenascin C"/>
    <property type="match status" value="1"/>
</dbReference>
<evidence type="ECO:0000313" key="23">
    <source>
        <dbReference type="RefSeq" id="XP_006031179.1"/>
    </source>
</evidence>
<dbReference type="Pfam" id="PF23106">
    <property type="entry name" value="EGF_Teneurin"/>
    <property type="match status" value="5"/>
</dbReference>
<sequence length="2437" mass="267049">MGLPTQVLACAIIVLLHQHVSGGLIKRIIRQKREAGLNVTLPDDNQPVVFNHVYNIKLPVGSLCSVDLDSASGDADLKAEIEPSKHYEEHTVNEDNQIVFTHRINIPRRACGCASAPDIKDLLNRLEELEGLVSSLREQCTIGAGCCPSAQTAEGRVDTTPFCSGRGNYSTEICGCICDPGWKGPNCSEPECLNNCYNRGRCVNGKCICDEGFTGKDCSELTCPGDCNDQGKCIDGVCVCFEGYTGEDCVEELCLPPCSEHGKCVNGRCVCVEGFTGEDCGEPLCLNNCNNRGRCVENECVCDEGYTGEDCGELICPNDCFDRGRCINGTCYCEEGYTGEDCGELTCPNNCNGNGRCENGQCLCDEGFVGDDCSERRCPKDCNKRGRCIDGQCVCNEGFEGIDCGQVKCPKDCNNRGQCVNGQCVCNEGFMGEDCGVLRCPKDCSNHGRCINGQCECDEGFMGEDCSELKCPNDCHNRGRCVKGHCVCDEGFIGEDCGELRCPNDCYNRGRCVKGICVCDEGFVGNDCSELRCPNDCSKHGRCVNGQCVCDEGYTGEDCSELRCPNDCHNRGRCVDGECLCEKGFTGVDCGELACLDNCNNRGRCENGQCVCNEGFTGIDCSQLRCANDCNNQGRCIEGQCVCDEGFTGEDCSQRSCLNNCNNLGRCVDGRCICDNGYIGDDCSDVSPPSDLTVTNVTDKTVNLEWKNENLVNQYLITYVPTSIGGLDMQFTVPGNQTSATIRELEPGVEYFIRVFAILKNKKSIPISARVATYLPAPEGLKFKSVRETSVQVEWDPLNISFDGWELIFRNMKKEDNGDITRSLTRPETSYMQPGLAPGQQYNVSLHIVKNNTRGPGLSKVITTKLDAPSQIEAKDVTDTTALITWFKPLAEIDGIELTYGPKDVPGDKTTIDLSEDENQYSIGDLKPFTEYEVVLISRRGDMESDPMSEVFLTDLDAPKNLKRVSQTDNSITLEWKKSQADIDSYRVKFAPISGGDHAEITVPKSNQATTKATLTGLRPGTEYGIGVTAVKEDTESAPATINAGTDLDSPKDLGVNNPTETSLSLSWRRPLAKFDRYRLTYVTPSGRKNEVEIPADSTSYILQGLDAGTEYTTSLIAEKGRHKSKPTTVKSSTAVYSLELMQGATPGPDEHSGFWSSPAPEASGMWEATLWDLLVSNVTDHGFGLSWKADAGAYTSFVVEYEEVTLAAGPPAEVFMPGESLGAVIDGLQANATYKVKVYGMAGGQRSHPLEAVATTALLVTAPGESNNETSFNSTYPAPTELSYLTIPSTDSHTVLSAPTAFFISDVTAQLHDLKVTGRTFSSFTLTWAAQDEVFDQFFITLKDLSSLNRTLEIFLPGSQRETEFTNLTAGTQYQINLHGSARGQLSQSLEAITNTAEEPELGNLTVSEVSWDGFQPTWTAADGAFETFVLQVQESDNPEEVQNHTVPGGLRFVNITALKDYTRYNITLYGVIQGYRTKPLSAETTTAMRAEVGELNVSGITPEGFNLSWTATERAFEIFTIEIINSNRFLEPMEYNISGNLRTAHISGLSPSTDYIVYLYGITPGFRTQAISVAVTTVDEPLLSKLTVSNATSNSVSLTWEAQDTAFDHFVLEVRNSDLPLDSLVHTVSGASRSFVITNLRAATNYTVQLHGLVDGQSGQTLTAVATTEAEPQLGTLTLTNVTPDSFNLSWTTRNGPFAKFVINVRDSYSAHEPQELTVSGGARSAHISGLVDYTGYDINIKGTTSAGVHTEPLTAFVMTEAMPPLENLTVSDINPYGFTVSWMASENAFDNFLVIVVDSGKLLDPQEFLLTGTQRHLKLKGLITGIGYEVMLYGFAKGRQTKPLSIVAITEAEPEVDNILVSDITPDGFRLSWTADDGVFDSFFIKIRDTKKQSDPWERIVPGHERTQDITGLKEGTEYEIELYGIISGRRSQPINAIAITAMGSPKGINFTDITENSATVTWMLPRTRVESFRILYAPKTGGTPNIVTVDGTKTRTKLVKLVPGVEYVVNITSVKGFEESEPVSGPLKTALDSPSGLVVVNITDSEALATWQPAIAAVDNYVISYISETEPEVKQMVSGNTVEYDLNGLRPATEYVLRLHAVEDGQQSATISTKFTTGMDAPRDLRAIDIQSETAVLTWRPPRASLTGYLLIYESADGKVKEVILVPETTSYDLTELSPSTQYTVKLRALHRSLKSNIIQTVFTTSGLLYPFPKDCSQALLNGETASGLYTIYLNGEKSQPLEVYCDMGSDGGGWIVFLRRRNGKEDFYRNWRTYSAGFGDPKDEFWIGLENLHKITSQGQYELRVDLRDKGETAFAIYDKFSVGDSKTRYRLKVDGYTGTAGDSMTYHNGRSFSTYDKDNDFAITNCALSYKGAFWYKNCHRVNLMGRYGDNSHSQGINWFHWKGHEYSIEFAEMKLRPSSFRNLEGRRKRA</sequence>
<dbReference type="FunFam" id="2.60.40.10:FF:000293">
    <property type="entry name" value="Tenascin C"/>
    <property type="match status" value="1"/>
</dbReference>
<dbReference type="CTD" id="3371"/>
<feature type="domain" description="EGF-like" evidence="19">
    <location>
        <begin position="622"/>
        <end position="653"/>
    </location>
</feature>
<dbReference type="OrthoDB" id="6130531at2759"/>
<dbReference type="Pfam" id="PF00041">
    <property type="entry name" value="fn3"/>
    <property type="match status" value="16"/>
</dbReference>
<dbReference type="GO" id="GO:0030155">
    <property type="term" value="P:regulation of cell adhesion"/>
    <property type="evidence" value="ECO:0007669"/>
    <property type="project" value="TreeGrafter"/>
</dbReference>
<dbReference type="InterPro" id="IPR000742">
    <property type="entry name" value="EGF"/>
</dbReference>
<dbReference type="PROSITE" id="PS51406">
    <property type="entry name" value="FIBRINOGEN_C_2"/>
    <property type="match status" value="1"/>
</dbReference>
<feature type="disulfide bond" evidence="16">
    <location>
        <begin position="643"/>
        <end position="652"/>
    </location>
</feature>
<keyword evidence="9" id="KW-0654">Proteoglycan</keyword>
<dbReference type="Gene3D" id="2.60.40.10">
    <property type="entry name" value="Immunoglobulins"/>
    <property type="match status" value="16"/>
</dbReference>
<dbReference type="InterPro" id="IPR041161">
    <property type="entry name" value="EGF_Tenascin"/>
</dbReference>
<dbReference type="SUPFAM" id="SSF49265">
    <property type="entry name" value="Fibronectin type III"/>
    <property type="match status" value="12"/>
</dbReference>
<dbReference type="Pfam" id="PF00147">
    <property type="entry name" value="Fibrinogen_C"/>
    <property type="match status" value="1"/>
</dbReference>
<comment type="caution">
    <text evidence="16">Lacks conserved residue(s) required for the propagation of feature annotation.</text>
</comment>
<dbReference type="InterPro" id="IPR013783">
    <property type="entry name" value="Ig-like_fold"/>
</dbReference>
<dbReference type="PROSITE" id="PS50853">
    <property type="entry name" value="FN3"/>
    <property type="match status" value="14"/>
</dbReference>
<feature type="disulfide bond" evidence="16">
    <location>
        <begin position="440"/>
        <end position="450"/>
    </location>
</feature>
<keyword evidence="22" id="KW-1185">Reference proteome</keyword>
<gene>
    <name evidence="23" type="primary">TNC</name>
</gene>
<dbReference type="InterPro" id="IPR036056">
    <property type="entry name" value="Fibrinogen-like_C"/>
</dbReference>
<dbReference type="PROSITE" id="PS50026">
    <property type="entry name" value="EGF_3"/>
    <property type="match status" value="4"/>
</dbReference>
<dbReference type="NCBIfam" id="NF040941">
    <property type="entry name" value="GGGWT_bact"/>
    <property type="match status" value="1"/>
</dbReference>
<evidence type="ECO:0000256" key="14">
    <source>
        <dbReference type="ARBA" id="ARBA00079678"/>
    </source>
</evidence>
<evidence type="ECO:0000256" key="9">
    <source>
        <dbReference type="ARBA" id="ARBA00022974"/>
    </source>
</evidence>
<evidence type="ECO:0000259" key="20">
    <source>
        <dbReference type="PROSITE" id="PS50853"/>
    </source>
</evidence>
<dbReference type="InterPro" id="IPR013111">
    <property type="entry name" value="EGF_extracell"/>
</dbReference>
<dbReference type="PROSITE" id="PS01186">
    <property type="entry name" value="EGF_2"/>
    <property type="match status" value="7"/>
</dbReference>
<dbReference type="CDD" id="cd00063">
    <property type="entry name" value="FN3"/>
    <property type="match status" value="14"/>
</dbReference>
<dbReference type="FunFam" id="2.60.40.10:FF:000207">
    <property type="entry name" value="Tenascin C"/>
    <property type="match status" value="1"/>
</dbReference>
<evidence type="ECO:0000256" key="18">
    <source>
        <dbReference type="SAM" id="SignalP"/>
    </source>
</evidence>
<feature type="domain" description="Fibronectin type-III" evidence="20">
    <location>
        <begin position="1311"/>
        <end position="1401"/>
    </location>
</feature>
<evidence type="ECO:0000259" key="19">
    <source>
        <dbReference type="PROSITE" id="PS50026"/>
    </source>
</evidence>
<dbReference type="FunFam" id="3.90.215.10:FF:000001">
    <property type="entry name" value="Tenascin isoform 1"/>
    <property type="match status" value="1"/>
</dbReference>
<keyword evidence="7" id="KW-0677">Repeat</keyword>
<feature type="domain" description="Fibronectin type-III" evidence="20">
    <location>
        <begin position="1858"/>
        <end position="1947"/>
    </location>
</feature>
<feature type="domain" description="EGF-like" evidence="19">
    <location>
        <begin position="436"/>
        <end position="467"/>
    </location>
</feature>
<feature type="disulfide bond" evidence="16">
    <location>
        <begin position="581"/>
        <end position="590"/>
    </location>
</feature>
<dbReference type="FunFam" id="2.60.40.10:FF:000274">
    <property type="entry name" value="Tenascin C"/>
    <property type="match status" value="1"/>
</dbReference>
<feature type="signal peptide" evidence="18">
    <location>
        <begin position="1"/>
        <end position="22"/>
    </location>
</feature>
<feature type="disulfide bond" evidence="16">
    <location>
        <begin position="457"/>
        <end position="466"/>
    </location>
</feature>
<dbReference type="FunFam" id="2.10.25.10:FF:000001">
    <property type="entry name" value="Tenascin C"/>
    <property type="match status" value="16"/>
</dbReference>
<feature type="chain" id="PRO_5010522236" description="Tenascin" evidence="18">
    <location>
        <begin position="23"/>
        <end position="2437"/>
    </location>
</feature>
<dbReference type="PROSITE" id="PS00022">
    <property type="entry name" value="EGF_1"/>
    <property type="match status" value="6"/>
</dbReference>
<keyword evidence="10" id="KW-0175">Coiled coil</keyword>
<dbReference type="CDD" id="cd00087">
    <property type="entry name" value="FReD"/>
    <property type="match status" value="1"/>
</dbReference>
<feature type="domain" description="Fibronectin type-III" evidence="20">
    <location>
        <begin position="1170"/>
        <end position="1265"/>
    </location>
</feature>
<evidence type="ECO:0000259" key="21">
    <source>
        <dbReference type="PROSITE" id="PS51406"/>
    </source>
</evidence>
<evidence type="ECO:0000256" key="10">
    <source>
        <dbReference type="ARBA" id="ARBA00023054"/>
    </source>
</evidence>
<feature type="domain" description="Fibronectin type-III" evidence="20">
    <location>
        <begin position="1493"/>
        <end position="1583"/>
    </location>
</feature>
<dbReference type="KEGG" id="asn:102379949"/>
<dbReference type="PANTHER" id="PTHR46708:SF1">
    <property type="entry name" value="TENASCIN"/>
    <property type="match status" value="1"/>
</dbReference>
<keyword evidence="11 16" id="KW-1015">Disulfide bond</keyword>
<feature type="domain" description="Fibronectin type-III" evidence="20">
    <location>
        <begin position="2125"/>
        <end position="2213"/>
    </location>
</feature>
<feature type="domain" description="Fibronectin type-III" evidence="20">
    <location>
        <begin position="959"/>
        <end position="1049"/>
    </location>
</feature>
<dbReference type="Gene3D" id="2.20.25.10">
    <property type="match status" value="1"/>
</dbReference>
<dbReference type="STRING" id="38654.A0A1U7S8Q5"/>
<comment type="similarity">
    <text evidence="2">Belongs to the tenascin family.</text>
</comment>
<dbReference type="eggNOG" id="KOG2579">
    <property type="taxonomic scope" value="Eukaryota"/>
</dbReference>
<feature type="domain" description="Fibronectin type-III" evidence="20">
    <location>
        <begin position="1584"/>
        <end position="1674"/>
    </location>
</feature>
<dbReference type="PANTHER" id="PTHR46708">
    <property type="entry name" value="TENASCIN"/>
    <property type="match status" value="1"/>
</dbReference>
<dbReference type="RefSeq" id="XP_006031179.1">
    <property type="nucleotide sequence ID" value="XM_006031117.3"/>
</dbReference>
<proteinExistence type="inferred from homology"/>
<reference evidence="23" key="1">
    <citation type="submission" date="2025-08" db="UniProtKB">
        <authorList>
            <consortium name="RefSeq"/>
        </authorList>
    </citation>
    <scope>IDENTIFICATION</scope>
</reference>
<dbReference type="FunFam" id="2.60.40.10:FF:000162">
    <property type="entry name" value="Tenascin C"/>
    <property type="match status" value="1"/>
</dbReference>
<keyword evidence="6 18" id="KW-0732">Signal</keyword>
<evidence type="ECO:0000313" key="22">
    <source>
        <dbReference type="Proteomes" id="UP000189705"/>
    </source>
</evidence>
<evidence type="ECO:0000256" key="7">
    <source>
        <dbReference type="ARBA" id="ARBA00022737"/>
    </source>
</evidence>
<dbReference type="CDD" id="cd00054">
    <property type="entry name" value="EGF_CA"/>
    <property type="match status" value="4"/>
</dbReference>
<dbReference type="SMART" id="SM00186">
    <property type="entry name" value="FBG"/>
    <property type="match status" value="1"/>
</dbReference>
<dbReference type="GO" id="GO:0007155">
    <property type="term" value="P:cell adhesion"/>
    <property type="evidence" value="ECO:0007669"/>
    <property type="project" value="UniProtKB-KW"/>
</dbReference>
<feature type="disulfide bond" evidence="16">
    <location>
        <begin position="626"/>
        <end position="636"/>
    </location>
</feature>
<evidence type="ECO:0000256" key="5">
    <source>
        <dbReference type="ARBA" id="ARBA00022536"/>
    </source>
</evidence>
<dbReference type="Pfam" id="PF07974">
    <property type="entry name" value="EGF_2"/>
    <property type="match status" value="1"/>
</dbReference>
<dbReference type="InterPro" id="IPR014716">
    <property type="entry name" value="Fibrinogen_a/b/g_C_1"/>
</dbReference>
<dbReference type="SUPFAM" id="SSF56496">
    <property type="entry name" value="Fibrinogen C-terminal domain-like"/>
    <property type="match status" value="1"/>
</dbReference>
<dbReference type="FunFam" id="2.60.40.10:FF:000099">
    <property type="entry name" value="Fibronectin 1"/>
    <property type="match status" value="1"/>
</dbReference>
<evidence type="ECO:0000256" key="11">
    <source>
        <dbReference type="ARBA" id="ARBA00023157"/>
    </source>
</evidence>
<dbReference type="InterPro" id="IPR036116">
    <property type="entry name" value="FN3_sf"/>
</dbReference>
<feature type="domain" description="Fibrinogen C-terminal" evidence="21">
    <location>
        <begin position="2211"/>
        <end position="2426"/>
    </location>
</feature>
<evidence type="ECO:0000256" key="3">
    <source>
        <dbReference type="ARBA" id="ARBA00022525"/>
    </source>
</evidence>
<evidence type="ECO:0000256" key="6">
    <source>
        <dbReference type="ARBA" id="ARBA00022729"/>
    </source>
</evidence>
<dbReference type="Gene3D" id="2.10.25.10">
    <property type="entry name" value="Laminin"/>
    <property type="match status" value="16"/>
</dbReference>
<dbReference type="FunFam" id="2.60.40.10:FF:000611">
    <property type="entry name" value="Tenascin C"/>
    <property type="match status" value="1"/>
</dbReference>
<feature type="domain" description="Fibronectin type-III" evidence="20">
    <location>
        <begin position="1050"/>
        <end position="1138"/>
    </location>
</feature>
<evidence type="ECO:0000256" key="12">
    <source>
        <dbReference type="ARBA" id="ARBA00023180"/>
    </source>
</evidence>
<organism evidence="22 23">
    <name type="scientific">Alligator sinensis</name>
    <name type="common">Chinese alligator</name>
    <dbReference type="NCBI Taxonomy" id="38654"/>
    <lineage>
        <taxon>Eukaryota</taxon>
        <taxon>Metazoa</taxon>
        <taxon>Chordata</taxon>
        <taxon>Craniata</taxon>
        <taxon>Vertebrata</taxon>
        <taxon>Euteleostomi</taxon>
        <taxon>Archelosauria</taxon>
        <taxon>Archosauria</taxon>
        <taxon>Crocodylia</taxon>
        <taxon>Alligatoridae</taxon>
        <taxon>Alligatorinae</taxon>
        <taxon>Alligator</taxon>
    </lineage>
</organism>
<dbReference type="InterPro" id="IPR050991">
    <property type="entry name" value="ECM_Regulatory_Proteins"/>
</dbReference>
<feature type="domain" description="Fibronectin type-III" evidence="20">
    <location>
        <begin position="868"/>
        <end position="958"/>
    </location>
</feature>
<name>A0A1U7S8Q5_ALLSI</name>
<dbReference type="GeneID" id="102379949"/>
<dbReference type="Pfam" id="PF25024">
    <property type="entry name" value="EGF_TEN"/>
    <property type="match status" value="1"/>
</dbReference>
<feature type="domain" description="Fibronectin type-III" evidence="20">
    <location>
        <begin position="1675"/>
        <end position="1767"/>
    </location>
</feature>
<dbReference type="FunFam" id="2.20.25.10:FF:000006">
    <property type="entry name" value="Tenascin C"/>
    <property type="match status" value="1"/>
</dbReference>
<evidence type="ECO:0000256" key="4">
    <source>
        <dbReference type="ARBA" id="ARBA00022530"/>
    </source>
</evidence>
<keyword evidence="3" id="KW-0964">Secreted</keyword>
<dbReference type="InParanoid" id="A0A1U7S8Q5"/>
<feature type="domain" description="Fibronectin type-III" evidence="20">
    <location>
        <begin position="688"/>
        <end position="778"/>
    </location>
</feature>
<feature type="domain" description="Fibronectin type-III" evidence="20">
    <location>
        <begin position="1402"/>
        <end position="1492"/>
    </location>
</feature>
<evidence type="ECO:0000256" key="15">
    <source>
        <dbReference type="ARBA" id="ARBA00080298"/>
    </source>
</evidence>
<feature type="domain" description="EGF-like" evidence="19">
    <location>
        <begin position="560"/>
        <end position="591"/>
    </location>
</feature>
<dbReference type="Gene3D" id="3.90.215.10">
    <property type="entry name" value="Gamma Fibrinogen, chain A, domain 1"/>
    <property type="match status" value="1"/>
</dbReference>
<evidence type="ECO:0000256" key="16">
    <source>
        <dbReference type="PROSITE-ProRule" id="PRU00076"/>
    </source>
</evidence>
<dbReference type="GO" id="GO:0009611">
    <property type="term" value="P:response to wounding"/>
    <property type="evidence" value="ECO:0007669"/>
    <property type="project" value="UniProtKB-ARBA"/>
</dbReference>
<feature type="region of interest" description="Disordered" evidence="17">
    <location>
        <begin position="1042"/>
        <end position="1062"/>
    </location>
</feature>
<keyword evidence="4" id="KW-0272">Extracellular matrix</keyword>
<feature type="domain" description="Fibronectin type-III" evidence="20">
    <location>
        <begin position="2038"/>
        <end position="2124"/>
    </location>
</feature>
<feature type="disulfide bond" evidence="16">
    <location>
        <begin position="209"/>
        <end position="218"/>
    </location>
</feature>
<keyword evidence="12" id="KW-0325">Glycoprotein</keyword>
<dbReference type="SMART" id="SM00060">
    <property type="entry name" value="FN3"/>
    <property type="match status" value="16"/>
</dbReference>
<evidence type="ECO:0000256" key="17">
    <source>
        <dbReference type="SAM" id="MobiDB-lite"/>
    </source>
</evidence>
<dbReference type="eggNOG" id="KOG3544">
    <property type="taxonomic scope" value="Eukaryota"/>
</dbReference>
<dbReference type="InterPro" id="IPR002181">
    <property type="entry name" value="Fibrinogen_a/b/g_C_dom"/>
</dbReference>
<feature type="domain" description="Fibronectin type-III" evidence="20">
    <location>
        <begin position="1948"/>
        <end position="2037"/>
    </location>
</feature>
<dbReference type="SMART" id="SM00181">
    <property type="entry name" value="EGF"/>
    <property type="match status" value="17"/>
</dbReference>
<evidence type="ECO:0000256" key="8">
    <source>
        <dbReference type="ARBA" id="ARBA00022889"/>
    </source>
</evidence>
<feature type="domain" description="EGF-like" evidence="19">
    <location>
        <begin position="188"/>
        <end position="219"/>
    </location>
</feature>
<dbReference type="Pfam" id="PF18720">
    <property type="entry name" value="EGF_Tenascin"/>
    <property type="match status" value="2"/>
</dbReference>
<dbReference type="GO" id="GO:0005615">
    <property type="term" value="C:extracellular space"/>
    <property type="evidence" value="ECO:0007669"/>
    <property type="project" value="TreeGrafter"/>
</dbReference>
<keyword evidence="8" id="KW-0130">Cell adhesion</keyword>
<feature type="disulfide bond" evidence="16">
    <location>
        <begin position="564"/>
        <end position="574"/>
    </location>
</feature>
<feature type="disulfide bond" evidence="16">
    <location>
        <begin position="192"/>
        <end position="202"/>
    </location>
</feature>
<evidence type="ECO:0000256" key="2">
    <source>
        <dbReference type="ARBA" id="ARBA00008673"/>
    </source>
</evidence>
<keyword evidence="5 16" id="KW-0245">EGF-like domain</keyword>
<dbReference type="InterPro" id="IPR003961">
    <property type="entry name" value="FN3_dom"/>
</dbReference>
<dbReference type="eggNOG" id="KOG1225">
    <property type="taxonomic scope" value="Eukaryota"/>
</dbReference>
<accession>A0A1U7S8Q5</accession>
<dbReference type="Proteomes" id="UP000189705">
    <property type="component" value="Unplaced"/>
</dbReference>
<evidence type="ECO:0000256" key="13">
    <source>
        <dbReference type="ARBA" id="ARBA00069274"/>
    </source>
</evidence>
<comment type="subcellular location">
    <subcellularLocation>
        <location evidence="1">Secreted</location>
        <location evidence="1">Extracellular space</location>
        <location evidence="1">Extracellular matrix</location>
    </subcellularLocation>
</comment>